<dbReference type="AlphaFoldDB" id="A0AAV9RME5"/>
<dbReference type="EMBL" id="JAHHUM010001719">
    <property type="protein sequence ID" value="KAK5610042.1"/>
    <property type="molecule type" value="Genomic_DNA"/>
</dbReference>
<accession>A0AAV9RME5</accession>
<comment type="caution">
    <text evidence="1">The sequence shown here is derived from an EMBL/GenBank/DDBJ whole genome shotgun (WGS) entry which is preliminary data.</text>
</comment>
<protein>
    <submittedName>
        <fullName evidence="1">Uncharacterized protein</fullName>
    </submittedName>
</protein>
<dbReference type="PANTHER" id="PTHR31025:SF27">
    <property type="entry name" value="SI:CH211-193K19.2-RELATED"/>
    <property type="match status" value="1"/>
</dbReference>
<evidence type="ECO:0000313" key="1">
    <source>
        <dbReference type="EMBL" id="KAK5610042.1"/>
    </source>
</evidence>
<name>A0AAV9RME5_9TELE</name>
<gene>
    <name evidence="1" type="ORF">CRENBAI_014135</name>
</gene>
<proteinExistence type="predicted"/>
<reference evidence="1 2" key="1">
    <citation type="submission" date="2021-06" db="EMBL/GenBank/DDBJ databases">
        <authorList>
            <person name="Palmer J.M."/>
        </authorList>
    </citation>
    <scope>NUCLEOTIDE SEQUENCE [LARGE SCALE GENOMIC DNA]</scope>
    <source>
        <strain evidence="1 2">MEX-2019</strain>
        <tissue evidence="1">Muscle</tissue>
    </source>
</reference>
<organism evidence="1 2">
    <name type="scientific">Crenichthys baileyi</name>
    <name type="common">White River springfish</name>
    <dbReference type="NCBI Taxonomy" id="28760"/>
    <lineage>
        <taxon>Eukaryota</taxon>
        <taxon>Metazoa</taxon>
        <taxon>Chordata</taxon>
        <taxon>Craniata</taxon>
        <taxon>Vertebrata</taxon>
        <taxon>Euteleostomi</taxon>
        <taxon>Actinopterygii</taxon>
        <taxon>Neopterygii</taxon>
        <taxon>Teleostei</taxon>
        <taxon>Neoteleostei</taxon>
        <taxon>Acanthomorphata</taxon>
        <taxon>Ovalentaria</taxon>
        <taxon>Atherinomorphae</taxon>
        <taxon>Cyprinodontiformes</taxon>
        <taxon>Goodeidae</taxon>
        <taxon>Crenichthys</taxon>
    </lineage>
</organism>
<dbReference type="PANTHER" id="PTHR31025">
    <property type="entry name" value="SI:CH211-196P9.1-RELATED"/>
    <property type="match status" value="1"/>
</dbReference>
<keyword evidence="2" id="KW-1185">Reference proteome</keyword>
<evidence type="ECO:0000313" key="2">
    <source>
        <dbReference type="Proteomes" id="UP001311232"/>
    </source>
</evidence>
<sequence length="78" mass="9094">MESVVILTEVKKKKKDEAEIKKKMLHTFSIRRQEVLQEPAIAEFQNSWPALFDVSEVNLEFMRLTTVPLTSKFLGKLE</sequence>
<dbReference type="Proteomes" id="UP001311232">
    <property type="component" value="Unassembled WGS sequence"/>
</dbReference>